<proteinExistence type="predicted"/>
<evidence type="ECO:0000313" key="3">
    <source>
        <dbReference type="Proteomes" id="UP000078550"/>
    </source>
</evidence>
<dbReference type="Proteomes" id="UP000078555">
    <property type="component" value="Unassembled WGS sequence"/>
</dbReference>
<reference evidence="3 4" key="2">
    <citation type="submission" date="2016-05" db="EMBL/GenBank/DDBJ databases">
        <authorList>
            <person name="Naeem Raeece"/>
        </authorList>
    </citation>
    <scope>NUCLEOTIDE SEQUENCE [LARGE SCALE GENOMIC DNA]</scope>
</reference>
<organism evidence="1 4">
    <name type="scientific">Plasmodium ovale wallikeri</name>
    <dbReference type="NCBI Taxonomy" id="864142"/>
    <lineage>
        <taxon>Eukaryota</taxon>
        <taxon>Sar</taxon>
        <taxon>Alveolata</taxon>
        <taxon>Apicomplexa</taxon>
        <taxon>Aconoidasida</taxon>
        <taxon>Haemosporida</taxon>
        <taxon>Plasmodiidae</taxon>
        <taxon>Plasmodium</taxon>
        <taxon>Plasmodium (Plasmodium)</taxon>
    </lineage>
</organism>
<name>A0A1A8ZCE2_PLAOA</name>
<accession>A0A1A8ZCE2</accession>
<protein>
    <submittedName>
        <fullName evidence="1">Uncharacterized protein</fullName>
    </submittedName>
</protein>
<sequence length="90" mass="9898">MGECVCDVFPCLCLTQACSRGTVREESSFTTHNPCSFVPTLLHVRISISPFMFFPLLRFPLVTKAVEKHLREDFGGAQTSDPSKAACKSA</sequence>
<dbReference type="AlphaFoldDB" id="A0A1A8ZCE2"/>
<evidence type="ECO:0000313" key="4">
    <source>
        <dbReference type="Proteomes" id="UP000078555"/>
    </source>
</evidence>
<dbReference type="Proteomes" id="UP000078550">
    <property type="component" value="Unassembled WGS sequence"/>
</dbReference>
<gene>
    <name evidence="1" type="ORF">POVWA1_044070</name>
    <name evidence="2" type="ORF">POVWA2_042670</name>
</gene>
<evidence type="ECO:0000313" key="1">
    <source>
        <dbReference type="EMBL" id="SBT41504.1"/>
    </source>
</evidence>
<reference evidence="1" key="1">
    <citation type="submission" date="2016-05" db="EMBL/GenBank/DDBJ databases">
        <authorList>
            <person name="Lavstsen T."/>
            <person name="Jespersen J.S."/>
        </authorList>
    </citation>
    <scope>NUCLEOTIDE SEQUENCE [LARGE SCALE GENOMIC DNA]</scope>
</reference>
<evidence type="ECO:0000313" key="2">
    <source>
        <dbReference type="EMBL" id="SBT41905.1"/>
    </source>
</evidence>
<dbReference type="EMBL" id="FLRE01000162">
    <property type="protein sequence ID" value="SBT41905.1"/>
    <property type="molecule type" value="Genomic_DNA"/>
</dbReference>
<dbReference type="EMBL" id="FLRD01000120">
    <property type="protein sequence ID" value="SBT41504.1"/>
    <property type="molecule type" value="Genomic_DNA"/>
</dbReference>
<keyword evidence="4" id="KW-1185">Reference proteome</keyword>